<reference evidence="1 2" key="1">
    <citation type="journal article" date="2020" name="Phytopathology">
        <title>A high-quality genome resource of Botrytis fragariae, a new and rapidly spreading fungal pathogen causing strawberry gray mold in the U.S.A.</title>
        <authorList>
            <person name="Wu Y."/>
            <person name="Saski C.A."/>
            <person name="Schnabel G."/>
            <person name="Xiao S."/>
            <person name="Hu M."/>
        </authorList>
    </citation>
    <scope>NUCLEOTIDE SEQUENCE [LARGE SCALE GENOMIC DNA]</scope>
    <source>
        <strain evidence="1 2">BVB16</strain>
    </source>
</reference>
<dbReference type="GeneID" id="59256795"/>
<name>A0A8H6ELG5_9HELO</name>
<gene>
    <name evidence="1" type="ORF">Bfra_002688</name>
</gene>
<dbReference type="Proteomes" id="UP000531561">
    <property type="component" value="Unassembled WGS sequence"/>
</dbReference>
<sequence>MFKREHVDNFCYFLLTKQFSSIILTEFDSNLHLHQLSKSQIVYQHSTRPTSIIRSNGHTLPSPSIPIRGSSLDAWLPNMSETRAGPN</sequence>
<evidence type="ECO:0000313" key="2">
    <source>
        <dbReference type="Proteomes" id="UP000531561"/>
    </source>
</evidence>
<organism evidence="1 2">
    <name type="scientific">Botrytis fragariae</name>
    <dbReference type="NCBI Taxonomy" id="1964551"/>
    <lineage>
        <taxon>Eukaryota</taxon>
        <taxon>Fungi</taxon>
        <taxon>Dikarya</taxon>
        <taxon>Ascomycota</taxon>
        <taxon>Pezizomycotina</taxon>
        <taxon>Leotiomycetes</taxon>
        <taxon>Helotiales</taxon>
        <taxon>Sclerotiniaceae</taxon>
        <taxon>Botrytis</taxon>
    </lineage>
</organism>
<proteinExistence type="predicted"/>
<dbReference type="AlphaFoldDB" id="A0A8H6ELG5"/>
<comment type="caution">
    <text evidence="1">The sequence shown here is derived from an EMBL/GenBank/DDBJ whole genome shotgun (WGS) entry which is preliminary data.</text>
</comment>
<accession>A0A8H6ELG5</accession>
<dbReference type="EMBL" id="JABFCT010000004">
    <property type="protein sequence ID" value="KAF5876285.1"/>
    <property type="molecule type" value="Genomic_DNA"/>
</dbReference>
<evidence type="ECO:0000313" key="1">
    <source>
        <dbReference type="EMBL" id="KAF5876285.1"/>
    </source>
</evidence>
<dbReference type="RefSeq" id="XP_037195231.1">
    <property type="nucleotide sequence ID" value="XM_037333103.1"/>
</dbReference>
<keyword evidence="2" id="KW-1185">Reference proteome</keyword>
<protein>
    <submittedName>
        <fullName evidence="1">Uncharacterized protein</fullName>
    </submittedName>
</protein>